<gene>
    <name evidence="1" type="ORF">MFFC18_18990</name>
</gene>
<accession>A0A5B9P6Y5</accession>
<reference evidence="1 2" key="1">
    <citation type="submission" date="2019-08" db="EMBL/GenBank/DDBJ databases">
        <title>Deep-cultivation of Planctomycetes and their phenomic and genomic characterization uncovers novel biology.</title>
        <authorList>
            <person name="Wiegand S."/>
            <person name="Jogler M."/>
            <person name="Boedeker C."/>
            <person name="Pinto D."/>
            <person name="Vollmers J."/>
            <person name="Rivas-Marin E."/>
            <person name="Kohn T."/>
            <person name="Peeters S.H."/>
            <person name="Heuer A."/>
            <person name="Rast P."/>
            <person name="Oberbeckmann S."/>
            <person name="Bunk B."/>
            <person name="Jeske O."/>
            <person name="Meyerdierks A."/>
            <person name="Storesund J.E."/>
            <person name="Kallscheuer N."/>
            <person name="Luecker S."/>
            <person name="Lage O.M."/>
            <person name="Pohl T."/>
            <person name="Merkel B.J."/>
            <person name="Hornburger P."/>
            <person name="Mueller R.-W."/>
            <person name="Bruemmer F."/>
            <person name="Labrenz M."/>
            <person name="Spormann A.M."/>
            <person name="Op den Camp H."/>
            <person name="Overmann J."/>
            <person name="Amann R."/>
            <person name="Jetten M.S.M."/>
            <person name="Mascher T."/>
            <person name="Medema M.H."/>
            <person name="Devos D.P."/>
            <person name="Kaster A.-K."/>
            <person name="Ovreas L."/>
            <person name="Rohde M."/>
            <person name="Galperin M.Y."/>
            <person name="Jogler C."/>
        </authorList>
    </citation>
    <scope>NUCLEOTIDE SEQUENCE [LARGE SCALE GENOMIC DNA]</scope>
    <source>
        <strain evidence="1 2">FC18</strain>
    </source>
</reference>
<name>A0A5B9P6Y5_9BACT</name>
<organism evidence="1 2">
    <name type="scientific">Mariniblastus fucicola</name>
    <dbReference type="NCBI Taxonomy" id="980251"/>
    <lineage>
        <taxon>Bacteria</taxon>
        <taxon>Pseudomonadati</taxon>
        <taxon>Planctomycetota</taxon>
        <taxon>Planctomycetia</taxon>
        <taxon>Pirellulales</taxon>
        <taxon>Pirellulaceae</taxon>
        <taxon>Mariniblastus</taxon>
    </lineage>
</organism>
<protein>
    <recommendedName>
        <fullName evidence="3">DUF3150 domain-containing protein</fullName>
    </recommendedName>
</protein>
<dbReference type="Proteomes" id="UP000322214">
    <property type="component" value="Chromosome"/>
</dbReference>
<dbReference type="OrthoDB" id="247764at2"/>
<proteinExistence type="predicted"/>
<evidence type="ECO:0000313" key="1">
    <source>
        <dbReference type="EMBL" id="QEG22038.1"/>
    </source>
</evidence>
<evidence type="ECO:0000313" key="2">
    <source>
        <dbReference type="Proteomes" id="UP000322214"/>
    </source>
</evidence>
<dbReference type="KEGG" id="mff:MFFC18_18990"/>
<dbReference type="STRING" id="980251.GCA_001642875_05070"/>
<keyword evidence="2" id="KW-1185">Reference proteome</keyword>
<dbReference type="EMBL" id="CP042912">
    <property type="protein sequence ID" value="QEG22038.1"/>
    <property type="molecule type" value="Genomic_DNA"/>
</dbReference>
<evidence type="ECO:0008006" key="3">
    <source>
        <dbReference type="Google" id="ProtNLM"/>
    </source>
</evidence>
<dbReference type="AlphaFoldDB" id="A0A5B9P6Y5"/>
<dbReference type="RefSeq" id="WP_075082869.1">
    <property type="nucleotide sequence ID" value="NZ_CP042912.1"/>
</dbReference>
<sequence length="317" mass="36048">MSTAIEAETAQESTTETSAVNRVRDNFLACRVKFKWFGTSKSLTSDQKSRAAESFGAEGAAISAAKRLIDTKHESYRALTSIKSQINRYWRDSSLPYPESGIRLIRNEAVDDFNSSLLGFKGQLEAAVVELDNHFWDLKEAARIHLGSLFDQDDYPSTLSNEFDVSWDFPSVDAPDYLRRLSPSIYQRECDRVRSQFSNAVELAEQMFQEQLAELVEHLVERLSSDESGKQKTFRDSTITNLVDFFARFRELNIGNSEELDQLVEQAQSVVRGVQPQSLRDNDALRQRIASQMSAVQASLDGMMIDRPRRNILRKAR</sequence>